<organism evidence="1 2">
    <name type="scientific">Hungatella hathewayi DSM 13479</name>
    <dbReference type="NCBI Taxonomy" id="566550"/>
    <lineage>
        <taxon>Bacteria</taxon>
        <taxon>Bacillati</taxon>
        <taxon>Bacillota</taxon>
        <taxon>Clostridia</taxon>
        <taxon>Lachnospirales</taxon>
        <taxon>Lachnospiraceae</taxon>
        <taxon>Hungatella</taxon>
    </lineage>
</organism>
<dbReference type="HOGENOM" id="CLU_3044184_0_0_9"/>
<dbReference type="EMBL" id="ACIO01000327">
    <property type="protein sequence ID" value="EFC97920.1"/>
    <property type="molecule type" value="Genomic_DNA"/>
</dbReference>
<protein>
    <submittedName>
        <fullName evidence="1">Uncharacterized protein</fullName>
    </submittedName>
</protein>
<accession>D3AJU0</accession>
<sequence>MPCFPVKYNILSSYSCVTGTLSSYLKTQKRPLQQSGTFFTIFYALQLFIFETAM</sequence>
<evidence type="ECO:0000313" key="2">
    <source>
        <dbReference type="Proteomes" id="UP000004968"/>
    </source>
</evidence>
<reference evidence="1 2" key="1">
    <citation type="submission" date="2010-01" db="EMBL/GenBank/DDBJ databases">
        <authorList>
            <person name="Weinstock G."/>
            <person name="Sodergren E."/>
            <person name="Clifton S."/>
            <person name="Fulton L."/>
            <person name="Fulton B."/>
            <person name="Courtney L."/>
            <person name="Fronick C."/>
            <person name="Harrison M."/>
            <person name="Strong C."/>
            <person name="Farmer C."/>
            <person name="Delahaunty K."/>
            <person name="Markovic C."/>
            <person name="Hall O."/>
            <person name="Minx P."/>
            <person name="Tomlinson C."/>
            <person name="Mitreva M."/>
            <person name="Nelson J."/>
            <person name="Hou S."/>
            <person name="Wollam A."/>
            <person name="Pepin K.H."/>
            <person name="Johnson M."/>
            <person name="Bhonagiri V."/>
            <person name="Nash W.E."/>
            <person name="Warren W."/>
            <person name="Chinwalla A."/>
            <person name="Mardis E.R."/>
            <person name="Wilson R.K."/>
        </authorList>
    </citation>
    <scope>NUCLEOTIDE SEQUENCE [LARGE SCALE GENOMIC DNA]</scope>
    <source>
        <strain evidence="1 2">DSM 13479</strain>
    </source>
</reference>
<name>D3AJU0_9FIRM</name>
<gene>
    <name evidence="1" type="ORF">CLOSTHATH_03883</name>
</gene>
<proteinExistence type="predicted"/>
<dbReference type="AlphaFoldDB" id="D3AJU0"/>
<comment type="caution">
    <text evidence="1">The sequence shown here is derived from an EMBL/GenBank/DDBJ whole genome shotgun (WGS) entry which is preliminary data.</text>
</comment>
<dbReference type="Proteomes" id="UP000004968">
    <property type="component" value="Unassembled WGS sequence"/>
</dbReference>
<evidence type="ECO:0000313" key="1">
    <source>
        <dbReference type="EMBL" id="EFC97920.1"/>
    </source>
</evidence>